<gene>
    <name evidence="2" type="ORF">SAMN04489807_0432</name>
</gene>
<dbReference type="AlphaFoldDB" id="A0A1H4IYY5"/>
<feature type="transmembrane region" description="Helical" evidence="1">
    <location>
        <begin position="77"/>
        <end position="101"/>
    </location>
</feature>
<protein>
    <submittedName>
        <fullName evidence="2">Uncharacterized protein</fullName>
    </submittedName>
</protein>
<dbReference type="Proteomes" id="UP000183750">
    <property type="component" value="Unassembled WGS sequence"/>
</dbReference>
<feature type="transmembrane region" description="Helical" evidence="1">
    <location>
        <begin position="51"/>
        <end position="71"/>
    </location>
</feature>
<evidence type="ECO:0000313" key="2">
    <source>
        <dbReference type="EMBL" id="SEB39260.1"/>
    </source>
</evidence>
<accession>A0A1H4IYY5</accession>
<sequence>MVSTLSIWNDLAPLFEFLGAAGLIVAMSAAAVAGVAAGFDRADAVGVSTGIWLTGVLLSGCASYAGGWWVIGVALAAYPAALLVGTLARVVALNTEVAAAWRRAGADRRVSG</sequence>
<reference evidence="3" key="1">
    <citation type="submission" date="2016-10" db="EMBL/GenBank/DDBJ databases">
        <authorList>
            <person name="Varghese N."/>
            <person name="Submissions S."/>
        </authorList>
    </citation>
    <scope>NUCLEOTIDE SEQUENCE [LARGE SCALE GENOMIC DNA]</scope>
    <source>
        <strain evidence="3">DSM 16089</strain>
    </source>
</reference>
<evidence type="ECO:0000256" key="1">
    <source>
        <dbReference type="SAM" id="Phobius"/>
    </source>
</evidence>
<dbReference type="RefSeq" id="WP_060928113.1">
    <property type="nucleotide sequence ID" value="NZ_FNSQ01000005.1"/>
</dbReference>
<proteinExistence type="predicted"/>
<name>A0A1H4IYY5_9MICO</name>
<organism evidence="2 3">
    <name type="scientific">Microbacterium hydrocarbonoxydans</name>
    <dbReference type="NCBI Taxonomy" id="273678"/>
    <lineage>
        <taxon>Bacteria</taxon>
        <taxon>Bacillati</taxon>
        <taxon>Actinomycetota</taxon>
        <taxon>Actinomycetes</taxon>
        <taxon>Micrococcales</taxon>
        <taxon>Microbacteriaceae</taxon>
        <taxon>Microbacterium</taxon>
    </lineage>
</organism>
<feature type="transmembrane region" description="Helical" evidence="1">
    <location>
        <begin position="20"/>
        <end position="39"/>
    </location>
</feature>
<dbReference type="EMBL" id="FNSQ01000005">
    <property type="protein sequence ID" value="SEB39260.1"/>
    <property type="molecule type" value="Genomic_DNA"/>
</dbReference>
<evidence type="ECO:0000313" key="3">
    <source>
        <dbReference type="Proteomes" id="UP000183750"/>
    </source>
</evidence>
<keyword evidence="1" id="KW-0472">Membrane</keyword>
<keyword evidence="3" id="KW-1185">Reference proteome</keyword>
<keyword evidence="1" id="KW-0812">Transmembrane</keyword>
<keyword evidence="1" id="KW-1133">Transmembrane helix</keyword>